<organism evidence="1 2">
    <name type="scientific">Capnocytophaga canimorsus</name>
    <dbReference type="NCBI Taxonomy" id="28188"/>
    <lineage>
        <taxon>Bacteria</taxon>
        <taxon>Pseudomonadati</taxon>
        <taxon>Bacteroidota</taxon>
        <taxon>Flavobacteriia</taxon>
        <taxon>Flavobacteriales</taxon>
        <taxon>Flavobacteriaceae</taxon>
        <taxon>Capnocytophaga</taxon>
    </lineage>
</organism>
<evidence type="ECO:0000313" key="2">
    <source>
        <dbReference type="Proteomes" id="UP000039370"/>
    </source>
</evidence>
<reference evidence="2" key="1">
    <citation type="submission" date="2015-01" db="EMBL/GenBank/DDBJ databases">
        <authorList>
            <person name="MANFREDI Pablo"/>
        </authorList>
    </citation>
    <scope>NUCLEOTIDE SEQUENCE [LARGE SCALE GENOMIC DNA]</scope>
    <source>
        <strain evidence="2">Cc11</strain>
    </source>
</reference>
<dbReference type="AlphaFoldDB" id="A0A0B7ILP2"/>
<evidence type="ECO:0008006" key="3">
    <source>
        <dbReference type="Google" id="ProtNLM"/>
    </source>
</evidence>
<dbReference type="InterPro" id="IPR011990">
    <property type="entry name" value="TPR-like_helical_dom_sf"/>
</dbReference>
<dbReference type="Gene3D" id="1.25.40.10">
    <property type="entry name" value="Tetratricopeptide repeat domain"/>
    <property type="match status" value="1"/>
</dbReference>
<dbReference type="Proteomes" id="UP000039370">
    <property type="component" value="Unassembled WGS sequence"/>
</dbReference>
<gene>
    <name evidence="1" type="ORF">CCAN11_2490082</name>
</gene>
<protein>
    <recommendedName>
        <fullName evidence="3">Tetratricopeptide repeat protein</fullName>
    </recommendedName>
</protein>
<evidence type="ECO:0000313" key="1">
    <source>
        <dbReference type="EMBL" id="CEN52765.1"/>
    </source>
</evidence>
<dbReference type="SUPFAM" id="SSF48452">
    <property type="entry name" value="TPR-like"/>
    <property type="match status" value="1"/>
</dbReference>
<accession>A0A0B7ILP2</accession>
<sequence>MYLQGSYQAAIDLLESTTQPKDKEIYQKVVFYRGLELFNEVQYQPALAYLQKVKGNDTFAARALYWSGECAYQLKDFSGSQKHTILRFSCSSEGSNHIGILKYLL</sequence>
<name>A0A0B7ILP2_9FLAO</name>
<dbReference type="EMBL" id="CDOK01000167">
    <property type="protein sequence ID" value="CEN52765.1"/>
    <property type="molecule type" value="Genomic_DNA"/>
</dbReference>
<proteinExistence type="predicted"/>